<feature type="compositionally biased region" description="Low complexity" evidence="4">
    <location>
        <begin position="412"/>
        <end position="421"/>
    </location>
</feature>
<dbReference type="PANTHER" id="PTHR46951:SF2">
    <property type="entry name" value="BED-TYPE DOMAIN-CONTAINING PROTEIN"/>
    <property type="match status" value="1"/>
</dbReference>
<dbReference type="GO" id="GO:0003677">
    <property type="term" value="F:DNA binding"/>
    <property type="evidence" value="ECO:0007669"/>
    <property type="project" value="InterPro"/>
</dbReference>
<dbReference type="Proteomes" id="UP000652761">
    <property type="component" value="Unassembled WGS sequence"/>
</dbReference>
<evidence type="ECO:0000256" key="1">
    <source>
        <dbReference type="ARBA" id="ARBA00022723"/>
    </source>
</evidence>
<feature type="compositionally biased region" description="Low complexity" evidence="4">
    <location>
        <begin position="339"/>
        <end position="349"/>
    </location>
</feature>
<keyword evidence="7" id="KW-1185">Reference proteome</keyword>
<dbReference type="AlphaFoldDB" id="A0A843TJM1"/>
<dbReference type="GO" id="GO:0008270">
    <property type="term" value="F:zinc ion binding"/>
    <property type="evidence" value="ECO:0007669"/>
    <property type="project" value="UniProtKB-KW"/>
</dbReference>
<protein>
    <recommendedName>
        <fullName evidence="5">BED-type domain-containing protein</fullName>
    </recommendedName>
</protein>
<evidence type="ECO:0000313" key="6">
    <source>
        <dbReference type="EMBL" id="MQL68799.1"/>
    </source>
</evidence>
<dbReference type="PANTHER" id="PTHR46951">
    <property type="entry name" value="BED-TYPE DOMAIN-CONTAINING PROTEIN"/>
    <property type="match status" value="1"/>
</dbReference>
<evidence type="ECO:0000256" key="4">
    <source>
        <dbReference type="SAM" id="MobiDB-lite"/>
    </source>
</evidence>
<feature type="region of interest" description="Disordered" evidence="4">
    <location>
        <begin position="283"/>
        <end position="432"/>
    </location>
</feature>
<feature type="region of interest" description="Disordered" evidence="4">
    <location>
        <begin position="153"/>
        <end position="185"/>
    </location>
</feature>
<feature type="compositionally biased region" description="Polar residues" evidence="4">
    <location>
        <begin position="464"/>
        <end position="474"/>
    </location>
</feature>
<dbReference type="EMBL" id="NMUH01000022">
    <property type="protein sequence ID" value="MQL68799.1"/>
    <property type="molecule type" value="Genomic_DNA"/>
</dbReference>
<evidence type="ECO:0000256" key="3">
    <source>
        <dbReference type="ARBA" id="ARBA00022833"/>
    </source>
</evidence>
<dbReference type="InterPro" id="IPR003656">
    <property type="entry name" value="Znf_BED"/>
</dbReference>
<dbReference type="OrthoDB" id="726566at2759"/>
<feature type="region of interest" description="Disordered" evidence="4">
    <location>
        <begin position="220"/>
        <end position="241"/>
    </location>
</feature>
<keyword evidence="2" id="KW-0863">Zinc-finger</keyword>
<evidence type="ECO:0000256" key="2">
    <source>
        <dbReference type="ARBA" id="ARBA00022771"/>
    </source>
</evidence>
<evidence type="ECO:0000259" key="5">
    <source>
        <dbReference type="Pfam" id="PF02892"/>
    </source>
</evidence>
<reference evidence="6" key="1">
    <citation type="submission" date="2017-07" db="EMBL/GenBank/DDBJ databases">
        <title>Taro Niue Genome Assembly and Annotation.</title>
        <authorList>
            <person name="Atibalentja N."/>
            <person name="Keating K."/>
            <person name="Fields C.J."/>
        </authorList>
    </citation>
    <scope>NUCLEOTIDE SEQUENCE</scope>
    <source>
        <strain evidence="6">Niue_2</strain>
        <tissue evidence="6">Leaf</tissue>
    </source>
</reference>
<feature type="compositionally biased region" description="Acidic residues" evidence="4">
    <location>
        <begin position="319"/>
        <end position="330"/>
    </location>
</feature>
<sequence>MAAECGATPQSSSNPPSADPAWAHCTVVDMGRRKVQCKYCNWVLLGGVWCLKQHLAGIKGEVGPCSRVSSEVRIQFCQYMKEKETSKANITRRCQEIREEFSAPPRRSVDEIHLSRGGQTIDLDDDEEEQFRWASQASRRSFAEEDYLRRTGQHLGQGSGHASSRQGSSSAGMSTNIPEVPVDIPRDGHFFNPRYMYRIDRRNENYDNASEVLIGAKNHDTKSCSDFESSQQAETTASETKDMEEVFEEEHQLHTWVNATTSVEPEFDPYDRAWAEGELDDVPLLPEFETPPAPKRQKKAMGARVRSKQRSISIANLETIEEDNDDETPEPSDNLVYQTSNNSTSKTSTPSEGSDYGRDVNNVPPPDPIVFNEDEDFTYATQDQHHGSRQGREAQQISSQHYARKGKKVASQFQGQGQGQQASEDSEYNPNFIPHRRNWLMKKKKMQEEWERQEKLRMELETMEQVSDTSSYASTKRYYQGQG</sequence>
<dbReference type="Pfam" id="PF02892">
    <property type="entry name" value="zf-BED"/>
    <property type="match status" value="1"/>
</dbReference>
<feature type="compositionally biased region" description="Basic and acidic residues" evidence="4">
    <location>
        <begin position="383"/>
        <end position="392"/>
    </location>
</feature>
<feature type="compositionally biased region" description="Polar residues" evidence="4">
    <location>
        <begin position="226"/>
        <end position="238"/>
    </location>
</feature>
<keyword evidence="1" id="KW-0479">Metal-binding</keyword>
<name>A0A843TJM1_COLES</name>
<evidence type="ECO:0000313" key="7">
    <source>
        <dbReference type="Proteomes" id="UP000652761"/>
    </source>
</evidence>
<feature type="region of interest" description="Disordered" evidence="4">
    <location>
        <begin position="461"/>
        <end position="483"/>
    </location>
</feature>
<keyword evidence="3" id="KW-0862">Zinc</keyword>
<gene>
    <name evidence="6" type="ORF">Taro_001082</name>
</gene>
<feature type="compositionally biased region" description="Basic residues" evidence="4">
    <location>
        <begin position="295"/>
        <end position="309"/>
    </location>
</feature>
<feature type="compositionally biased region" description="Low complexity" evidence="4">
    <location>
        <begin position="160"/>
        <end position="174"/>
    </location>
</feature>
<proteinExistence type="predicted"/>
<organism evidence="6 7">
    <name type="scientific">Colocasia esculenta</name>
    <name type="common">Wild taro</name>
    <name type="synonym">Arum esculentum</name>
    <dbReference type="NCBI Taxonomy" id="4460"/>
    <lineage>
        <taxon>Eukaryota</taxon>
        <taxon>Viridiplantae</taxon>
        <taxon>Streptophyta</taxon>
        <taxon>Embryophyta</taxon>
        <taxon>Tracheophyta</taxon>
        <taxon>Spermatophyta</taxon>
        <taxon>Magnoliopsida</taxon>
        <taxon>Liliopsida</taxon>
        <taxon>Araceae</taxon>
        <taxon>Aroideae</taxon>
        <taxon>Colocasieae</taxon>
        <taxon>Colocasia</taxon>
    </lineage>
</organism>
<accession>A0A843TJM1</accession>
<feature type="domain" description="BED-type" evidence="5">
    <location>
        <begin position="19"/>
        <end position="55"/>
    </location>
</feature>
<feature type="non-terminal residue" evidence="6">
    <location>
        <position position="483"/>
    </location>
</feature>
<comment type="caution">
    <text evidence="6">The sequence shown here is derived from an EMBL/GenBank/DDBJ whole genome shotgun (WGS) entry which is preliminary data.</text>
</comment>